<dbReference type="CDD" id="cd06268">
    <property type="entry name" value="PBP1_ABC_transporter_LIVBP-like"/>
    <property type="match status" value="1"/>
</dbReference>
<gene>
    <name evidence="5" type="ORF">BJP37_26925</name>
</gene>
<dbReference type="AlphaFoldDB" id="A0A1U7N835"/>
<keyword evidence="2" id="KW-0732">Signal</keyword>
<reference evidence="5 6" key="1">
    <citation type="submission" date="2016-10" db="EMBL/GenBank/DDBJ databases">
        <title>Comparative genomics uncovers the prolific and rare metabolic potential of the cyanobacterial genus Moorea.</title>
        <authorList>
            <person name="Leao T."/>
            <person name="Castelao G."/>
            <person name="Korobeynikov A."/>
            <person name="Monroe E.A."/>
            <person name="Podell S."/>
            <person name="Glukhov E."/>
            <person name="Allen E."/>
            <person name="Gerwick W.H."/>
            <person name="Gerwick L."/>
        </authorList>
    </citation>
    <scope>NUCLEOTIDE SEQUENCE [LARGE SCALE GENOMIC DNA]</scope>
    <source>
        <strain evidence="5 6">PNG5-198</strain>
    </source>
</reference>
<evidence type="ECO:0000259" key="4">
    <source>
        <dbReference type="Pfam" id="PF13458"/>
    </source>
</evidence>
<evidence type="ECO:0000313" key="5">
    <source>
        <dbReference type="EMBL" id="OLT62111.1"/>
    </source>
</evidence>
<dbReference type="EMBL" id="MKZS01000001">
    <property type="protein sequence ID" value="OLT62111.1"/>
    <property type="molecule type" value="Genomic_DNA"/>
</dbReference>
<dbReference type="PANTHER" id="PTHR30483">
    <property type="entry name" value="LEUCINE-SPECIFIC-BINDING PROTEIN"/>
    <property type="match status" value="1"/>
</dbReference>
<sequence>MKNETSVLLLSMVITVAMVLGGLWWLQKSQIITLPFPEETEEDEPRAKVTPKTTNIKPQIIIAEHLSAGDRTLISTEVTPAKQAAVKAFASGNYGKAASLLEASLKAKKNDPEAVIYLNNARIGTSKSYTIAISIPIGVEVNAAKEMLRGVAQAQQEINATGGIKNIPLKVLIANDDNDTKVAKKIAKAFVDNPDVLGVIGHFSSEVTLAAAEVYQENQLVVISPTSTSVTISRLGNYVFRTIPSDRFFGSALSRYMLNQLNVRKAAVFFNSQSNYSQSLADAFTTALFADGGEVVAEFDFAKPNFNAGVDVKQAIDNGAEVLILAPNSATLNQALLVVQVNDGRLPMLAGDSLYKPKTLQIGAKDARRMVLAVPWHILGAPNSPFPQAATKLWGSDVNWRTALTYDATQALIAALKQQPSRSGVQKALSGSGFQPQGVSSKIRFLPSGDRNQAVQLVKIEAGNRSSFGYDFVPIPSK</sequence>
<feature type="domain" description="Leucine-binding protein" evidence="4">
    <location>
        <begin position="143"/>
        <end position="461"/>
    </location>
</feature>
<dbReference type="Proteomes" id="UP000186657">
    <property type="component" value="Unassembled WGS sequence"/>
</dbReference>
<keyword evidence="5" id="KW-0675">Receptor</keyword>
<keyword evidence="6" id="KW-1185">Reference proteome</keyword>
<dbReference type="Pfam" id="PF13458">
    <property type="entry name" value="Peripla_BP_6"/>
    <property type="match status" value="1"/>
</dbReference>
<organism evidence="5 6">
    <name type="scientific">Moorena bouillonii PNG</name>
    <dbReference type="NCBI Taxonomy" id="568701"/>
    <lineage>
        <taxon>Bacteria</taxon>
        <taxon>Bacillati</taxon>
        <taxon>Cyanobacteriota</taxon>
        <taxon>Cyanophyceae</taxon>
        <taxon>Coleofasciculales</taxon>
        <taxon>Coleofasciculaceae</taxon>
        <taxon>Moorena</taxon>
    </lineage>
</organism>
<proteinExistence type="inferred from homology"/>
<comment type="caution">
    <text evidence="5">The sequence shown here is derived from an EMBL/GenBank/DDBJ whole genome shotgun (WGS) entry which is preliminary data.</text>
</comment>
<dbReference type="InterPro" id="IPR051010">
    <property type="entry name" value="BCAA_transport"/>
</dbReference>
<keyword evidence="3" id="KW-0472">Membrane</keyword>
<evidence type="ECO:0000256" key="2">
    <source>
        <dbReference type="ARBA" id="ARBA00022729"/>
    </source>
</evidence>
<keyword evidence="3" id="KW-0812">Transmembrane</keyword>
<accession>A0A1U7N835</accession>
<dbReference type="SUPFAM" id="SSF53822">
    <property type="entry name" value="Periplasmic binding protein-like I"/>
    <property type="match status" value="1"/>
</dbReference>
<dbReference type="RefSeq" id="WP_075903805.1">
    <property type="nucleotide sequence ID" value="NZ_MKZS01000001.1"/>
</dbReference>
<dbReference type="InterPro" id="IPR028081">
    <property type="entry name" value="Leu-bd"/>
</dbReference>
<evidence type="ECO:0000256" key="1">
    <source>
        <dbReference type="ARBA" id="ARBA00010062"/>
    </source>
</evidence>
<name>A0A1U7N835_9CYAN</name>
<comment type="similarity">
    <text evidence="1">Belongs to the leucine-binding protein family.</text>
</comment>
<keyword evidence="3" id="KW-1133">Transmembrane helix</keyword>
<feature type="transmembrane region" description="Helical" evidence="3">
    <location>
        <begin position="7"/>
        <end position="26"/>
    </location>
</feature>
<dbReference type="InterPro" id="IPR028082">
    <property type="entry name" value="Peripla_BP_I"/>
</dbReference>
<evidence type="ECO:0000313" key="6">
    <source>
        <dbReference type="Proteomes" id="UP000186657"/>
    </source>
</evidence>
<dbReference type="Gene3D" id="3.40.50.2300">
    <property type="match status" value="2"/>
</dbReference>
<protein>
    <submittedName>
        <fullName evidence="5">Receptor ligand binding family protein</fullName>
    </submittedName>
</protein>
<evidence type="ECO:0000256" key="3">
    <source>
        <dbReference type="SAM" id="Phobius"/>
    </source>
</evidence>
<dbReference type="PANTHER" id="PTHR30483:SF6">
    <property type="entry name" value="PERIPLASMIC BINDING PROTEIN OF ABC TRANSPORTER FOR NATURAL AMINO ACIDS"/>
    <property type="match status" value="1"/>
</dbReference>